<evidence type="ECO:0000256" key="4">
    <source>
        <dbReference type="ARBA" id="ARBA00023136"/>
    </source>
</evidence>
<evidence type="ECO:0000256" key="5">
    <source>
        <dbReference type="SAM" id="Phobius"/>
    </source>
</evidence>
<feature type="transmembrane region" description="Helical" evidence="5">
    <location>
        <begin position="152"/>
        <end position="171"/>
    </location>
</feature>
<keyword evidence="8" id="KW-1185">Reference proteome</keyword>
<feature type="transmembrane region" description="Helical" evidence="5">
    <location>
        <begin position="6"/>
        <end position="26"/>
    </location>
</feature>
<dbReference type="Proteomes" id="UP000530660">
    <property type="component" value="Unassembled WGS sequence"/>
</dbReference>
<keyword evidence="4 5" id="KW-0472">Membrane</keyword>
<comment type="subcellular location">
    <subcellularLocation>
        <location evidence="1">Membrane</location>
        <topology evidence="1">Multi-pass membrane protein</topology>
    </subcellularLocation>
</comment>
<sequence>MKDGTVWRAILACMLYLIVSMFMIVLNKAVTRTNAGDATALLLLWQMSCTVVFLGALEHCQCLRLEPVRRSSLSRILPVTVFYVLNVGVSLLAIRHLNLTAYSAVKRLTPLCIVPLDRVLRGVVMTWSQLFACFVMVIGTLFMARFDVTSSWRAYLLGLASCICQATYMVLVKVRGSANEKSLSTTSMLKLNSVVAVPMLLPLVILSGQG</sequence>
<feature type="transmembrane region" description="Helical" evidence="5">
    <location>
        <begin position="119"/>
        <end position="146"/>
    </location>
</feature>
<evidence type="ECO:0000256" key="3">
    <source>
        <dbReference type="ARBA" id="ARBA00022989"/>
    </source>
</evidence>
<feature type="transmembrane region" description="Helical" evidence="5">
    <location>
        <begin position="76"/>
        <end position="98"/>
    </location>
</feature>
<dbReference type="PANTHER" id="PTHR11132">
    <property type="entry name" value="SOLUTE CARRIER FAMILY 35"/>
    <property type="match status" value="1"/>
</dbReference>
<evidence type="ECO:0000256" key="2">
    <source>
        <dbReference type="ARBA" id="ARBA00022692"/>
    </source>
</evidence>
<dbReference type="OrthoDB" id="417037at2759"/>
<feature type="transmembrane region" description="Helical" evidence="5">
    <location>
        <begin position="191"/>
        <end position="208"/>
    </location>
</feature>
<comment type="caution">
    <text evidence="7">The sequence shown here is derived from an EMBL/GenBank/DDBJ whole genome shotgun (WGS) entry which is preliminary data.</text>
</comment>
<accession>A0A7J7IGL0</accession>
<evidence type="ECO:0000256" key="1">
    <source>
        <dbReference type="ARBA" id="ARBA00004141"/>
    </source>
</evidence>
<gene>
    <name evidence="7" type="ORF">F1559_001568</name>
</gene>
<dbReference type="Pfam" id="PF03151">
    <property type="entry name" value="TPT"/>
    <property type="match status" value="1"/>
</dbReference>
<feature type="domain" description="Sugar phosphate transporter" evidence="6">
    <location>
        <begin position="10"/>
        <end position="207"/>
    </location>
</feature>
<protein>
    <recommendedName>
        <fullName evidence="6">Sugar phosphate transporter domain-containing protein</fullName>
    </recommendedName>
</protein>
<feature type="transmembrane region" description="Helical" evidence="5">
    <location>
        <begin position="38"/>
        <end position="56"/>
    </location>
</feature>
<keyword evidence="3 5" id="KW-1133">Transmembrane helix</keyword>
<evidence type="ECO:0000259" key="6">
    <source>
        <dbReference type="Pfam" id="PF03151"/>
    </source>
</evidence>
<keyword evidence="2 5" id="KW-0812">Transmembrane</keyword>
<dbReference type="InterPro" id="IPR004853">
    <property type="entry name" value="Sugar_P_trans_dom"/>
</dbReference>
<dbReference type="EMBL" id="VWRR01000011">
    <property type="protein sequence ID" value="KAF6002158.1"/>
    <property type="molecule type" value="Genomic_DNA"/>
</dbReference>
<proteinExistence type="predicted"/>
<name>A0A7J7IGL0_9RHOD</name>
<organism evidence="7 8">
    <name type="scientific">Cyanidiococcus yangmingshanensis</name>
    <dbReference type="NCBI Taxonomy" id="2690220"/>
    <lineage>
        <taxon>Eukaryota</taxon>
        <taxon>Rhodophyta</taxon>
        <taxon>Bangiophyceae</taxon>
        <taxon>Cyanidiales</taxon>
        <taxon>Cyanidiaceae</taxon>
        <taxon>Cyanidiococcus</taxon>
    </lineage>
</organism>
<reference evidence="7 8" key="1">
    <citation type="journal article" date="2020" name="J. Phycol.">
        <title>Comparative genome analysis reveals Cyanidiococcus gen. nov., a new extremophilic red algal genus sister to Cyanidioschyzon (Cyanidioschyzonaceae, Rhodophyta).</title>
        <authorList>
            <person name="Liu S.-L."/>
            <person name="Chiang Y.-R."/>
            <person name="Yoon H.S."/>
            <person name="Fu H.-Y."/>
        </authorList>
    </citation>
    <scope>NUCLEOTIDE SEQUENCE [LARGE SCALE GENOMIC DNA]</scope>
    <source>
        <strain evidence="7 8">THAL066</strain>
    </source>
</reference>
<evidence type="ECO:0000313" key="8">
    <source>
        <dbReference type="Proteomes" id="UP000530660"/>
    </source>
</evidence>
<dbReference type="GO" id="GO:0016020">
    <property type="term" value="C:membrane"/>
    <property type="evidence" value="ECO:0007669"/>
    <property type="project" value="UniProtKB-SubCell"/>
</dbReference>
<dbReference type="InterPro" id="IPR050186">
    <property type="entry name" value="TPT_transporter"/>
</dbReference>
<evidence type="ECO:0000313" key="7">
    <source>
        <dbReference type="EMBL" id="KAF6002158.1"/>
    </source>
</evidence>
<dbReference type="AlphaFoldDB" id="A0A7J7IGL0"/>